<keyword evidence="2" id="KW-1185">Reference proteome</keyword>
<protein>
    <recommendedName>
        <fullName evidence="3">Secreted protein</fullName>
    </recommendedName>
</protein>
<evidence type="ECO:0008006" key="3">
    <source>
        <dbReference type="Google" id="ProtNLM"/>
    </source>
</evidence>
<evidence type="ECO:0000313" key="2">
    <source>
        <dbReference type="Proteomes" id="UP000827092"/>
    </source>
</evidence>
<reference evidence="1 2" key="1">
    <citation type="journal article" date="2022" name="Nat. Ecol. Evol.">
        <title>A masculinizing supergene underlies an exaggerated male reproductive morph in a spider.</title>
        <authorList>
            <person name="Hendrickx F."/>
            <person name="De Corte Z."/>
            <person name="Sonet G."/>
            <person name="Van Belleghem S.M."/>
            <person name="Kostlbacher S."/>
            <person name="Vangestel C."/>
        </authorList>
    </citation>
    <scope>NUCLEOTIDE SEQUENCE [LARGE SCALE GENOMIC DNA]</scope>
    <source>
        <strain evidence="1">W744_W776</strain>
    </source>
</reference>
<accession>A0AAV6UWS9</accession>
<organism evidence="1 2">
    <name type="scientific">Oedothorax gibbosus</name>
    <dbReference type="NCBI Taxonomy" id="931172"/>
    <lineage>
        <taxon>Eukaryota</taxon>
        <taxon>Metazoa</taxon>
        <taxon>Ecdysozoa</taxon>
        <taxon>Arthropoda</taxon>
        <taxon>Chelicerata</taxon>
        <taxon>Arachnida</taxon>
        <taxon>Araneae</taxon>
        <taxon>Araneomorphae</taxon>
        <taxon>Entelegynae</taxon>
        <taxon>Araneoidea</taxon>
        <taxon>Linyphiidae</taxon>
        <taxon>Erigoninae</taxon>
        <taxon>Oedothorax</taxon>
    </lineage>
</organism>
<name>A0AAV6UWS9_9ARAC</name>
<sequence>MVTVTTLPPALLVCEKQIAMEVLVGCSRERGNPGFPSSALKACVFQVLGKVINNRDTCSVGSAGMFLSLESRVDGLRNAHADNCSGH</sequence>
<evidence type="ECO:0000313" key="1">
    <source>
        <dbReference type="EMBL" id="KAG8188654.1"/>
    </source>
</evidence>
<dbReference type="AlphaFoldDB" id="A0AAV6UWS9"/>
<gene>
    <name evidence="1" type="ORF">JTE90_026758</name>
</gene>
<comment type="caution">
    <text evidence="1">The sequence shown here is derived from an EMBL/GenBank/DDBJ whole genome shotgun (WGS) entry which is preliminary data.</text>
</comment>
<dbReference type="EMBL" id="JAFNEN010000234">
    <property type="protein sequence ID" value="KAG8188654.1"/>
    <property type="molecule type" value="Genomic_DNA"/>
</dbReference>
<dbReference type="Proteomes" id="UP000827092">
    <property type="component" value="Unassembled WGS sequence"/>
</dbReference>
<proteinExistence type="predicted"/>